<comment type="caution">
    <text evidence="2">The sequence shown here is derived from an EMBL/GenBank/DDBJ whole genome shotgun (WGS) entry which is preliminary data.</text>
</comment>
<protein>
    <submittedName>
        <fullName evidence="2">Uncharacterized protein</fullName>
    </submittedName>
</protein>
<organism evidence="2 3">
    <name type="scientific">Alsobacter soli</name>
    <dbReference type="NCBI Taxonomy" id="2109933"/>
    <lineage>
        <taxon>Bacteria</taxon>
        <taxon>Pseudomonadati</taxon>
        <taxon>Pseudomonadota</taxon>
        <taxon>Alphaproteobacteria</taxon>
        <taxon>Hyphomicrobiales</taxon>
        <taxon>Alsobacteraceae</taxon>
        <taxon>Alsobacter</taxon>
    </lineage>
</organism>
<accession>A0A2T1HQ08</accession>
<keyword evidence="3" id="KW-1185">Reference proteome</keyword>
<dbReference type="Proteomes" id="UP000239772">
    <property type="component" value="Unassembled WGS sequence"/>
</dbReference>
<reference evidence="3" key="1">
    <citation type="submission" date="2018-03" db="EMBL/GenBank/DDBJ databases">
        <authorList>
            <person name="Sun L."/>
            <person name="Liu H."/>
            <person name="Chen W."/>
            <person name="Huang K."/>
            <person name="Liu W."/>
            <person name="Gao X."/>
        </authorList>
    </citation>
    <scope>NUCLEOTIDE SEQUENCE [LARGE SCALE GENOMIC DNA]</scope>
    <source>
        <strain evidence="3">SH9</strain>
    </source>
</reference>
<sequence length="92" mass="9646">MKARLGAACAAALIVTAGTCQAGDLFNGRVPVSGPFEPLVVAETAPAVYPDYTRRAPLRPVAVINRAGVLYNQPFPVYPAAVAYPAIISARY</sequence>
<gene>
    <name evidence="2" type="ORF">SLNSH_17450</name>
</gene>
<feature type="signal peptide" evidence="1">
    <location>
        <begin position="1"/>
        <end position="22"/>
    </location>
</feature>
<dbReference type="AlphaFoldDB" id="A0A2T1HQ08"/>
<evidence type="ECO:0000256" key="1">
    <source>
        <dbReference type="SAM" id="SignalP"/>
    </source>
</evidence>
<feature type="chain" id="PRO_5015702894" evidence="1">
    <location>
        <begin position="23"/>
        <end position="92"/>
    </location>
</feature>
<evidence type="ECO:0000313" key="3">
    <source>
        <dbReference type="Proteomes" id="UP000239772"/>
    </source>
</evidence>
<keyword evidence="1" id="KW-0732">Signal</keyword>
<evidence type="ECO:0000313" key="2">
    <source>
        <dbReference type="EMBL" id="PSC03730.1"/>
    </source>
</evidence>
<name>A0A2T1HQ08_9HYPH</name>
<dbReference type="EMBL" id="PVZS01000021">
    <property type="protein sequence ID" value="PSC03730.1"/>
    <property type="molecule type" value="Genomic_DNA"/>
</dbReference>
<proteinExistence type="predicted"/>
<dbReference type="RefSeq" id="WP_106338299.1">
    <property type="nucleotide sequence ID" value="NZ_PVZS01000021.1"/>
</dbReference>